<dbReference type="SUPFAM" id="SSF53098">
    <property type="entry name" value="Ribonuclease H-like"/>
    <property type="match status" value="1"/>
</dbReference>
<evidence type="ECO:0000256" key="1">
    <source>
        <dbReference type="SAM" id="MobiDB-lite"/>
    </source>
</evidence>
<dbReference type="InterPro" id="IPR012337">
    <property type="entry name" value="RNaseH-like_sf"/>
</dbReference>
<evidence type="ECO:0000313" key="5">
    <source>
        <dbReference type="Proteomes" id="UP000663856"/>
    </source>
</evidence>
<gene>
    <name evidence="4" type="ORF">OVN521_LOCUS34904</name>
    <name evidence="3" type="ORF">WKI299_LOCUS13699</name>
</gene>
<name>A0A816R0H7_9BILA</name>
<dbReference type="AlphaFoldDB" id="A0A816R0H7"/>
<comment type="caution">
    <text evidence="3">The sequence shown here is derived from an EMBL/GenBank/DDBJ whole genome shotgun (WGS) entry which is preliminary data.</text>
</comment>
<evidence type="ECO:0000313" key="6">
    <source>
        <dbReference type="Proteomes" id="UP000663866"/>
    </source>
</evidence>
<protein>
    <recommendedName>
        <fullName evidence="2">HAT C-terminal dimerisation domain-containing protein</fullName>
    </recommendedName>
</protein>
<dbReference type="InterPro" id="IPR008906">
    <property type="entry name" value="HATC_C_dom"/>
</dbReference>
<dbReference type="PANTHER" id="PTHR47611">
    <property type="entry name" value="HAT DIMERISATION DOMAIN, C-TERMINAL"/>
    <property type="match status" value="1"/>
</dbReference>
<evidence type="ECO:0000259" key="2">
    <source>
        <dbReference type="Pfam" id="PF05699"/>
    </source>
</evidence>
<feature type="region of interest" description="Disordered" evidence="1">
    <location>
        <begin position="81"/>
        <end position="101"/>
    </location>
</feature>
<dbReference type="Proteomes" id="UP000663866">
    <property type="component" value="Unassembled WGS sequence"/>
</dbReference>
<evidence type="ECO:0000313" key="3">
    <source>
        <dbReference type="EMBL" id="CAF2068531.1"/>
    </source>
</evidence>
<dbReference type="Proteomes" id="UP000663856">
    <property type="component" value="Unassembled WGS sequence"/>
</dbReference>
<feature type="domain" description="HAT C-terminal dimerisation" evidence="2">
    <location>
        <begin position="1"/>
        <end position="67"/>
    </location>
</feature>
<dbReference type="EMBL" id="CAJOBG010040727">
    <property type="protein sequence ID" value="CAF4401643.1"/>
    <property type="molecule type" value="Genomic_DNA"/>
</dbReference>
<proteinExistence type="predicted"/>
<organism evidence="3 5">
    <name type="scientific">Rotaria magnacalcarata</name>
    <dbReference type="NCBI Taxonomy" id="392030"/>
    <lineage>
        <taxon>Eukaryota</taxon>
        <taxon>Metazoa</taxon>
        <taxon>Spiralia</taxon>
        <taxon>Gnathifera</taxon>
        <taxon>Rotifera</taxon>
        <taxon>Eurotatoria</taxon>
        <taxon>Bdelloidea</taxon>
        <taxon>Philodinida</taxon>
        <taxon>Philodinidae</taxon>
        <taxon>Rotaria</taxon>
    </lineage>
</organism>
<accession>A0A816R0H7</accession>
<dbReference type="GO" id="GO:0046983">
    <property type="term" value="F:protein dimerization activity"/>
    <property type="evidence" value="ECO:0007669"/>
    <property type="project" value="InterPro"/>
</dbReference>
<keyword evidence="6" id="KW-1185">Reference proteome</keyword>
<dbReference type="PANTHER" id="PTHR47611:SF3">
    <property type="entry name" value="HAT C-TERMINAL DIMERISATION DOMAIN-CONTAINING PROTEIN"/>
    <property type="match status" value="1"/>
</dbReference>
<dbReference type="Pfam" id="PF05699">
    <property type="entry name" value="Dimer_Tnp_hAT"/>
    <property type="match status" value="1"/>
</dbReference>
<reference evidence="3" key="1">
    <citation type="submission" date="2021-02" db="EMBL/GenBank/DDBJ databases">
        <authorList>
            <person name="Nowell W R."/>
        </authorList>
    </citation>
    <scope>NUCLEOTIDE SEQUENCE</scope>
</reference>
<sequence>MNVLIYWNNNKLVYPTLATIAQRVLCIPATNTSVERLFSDSGNTITSRRTRLQTSKVNQLLFIRRNLSTLRELFPPSAEQLRKRATSCTSTTSTKKAKDSKKEDDITILKDDLDDCTFDDDNVKENDDCHNV</sequence>
<evidence type="ECO:0000313" key="4">
    <source>
        <dbReference type="EMBL" id="CAF4401643.1"/>
    </source>
</evidence>
<dbReference type="EMBL" id="CAJNRF010005211">
    <property type="protein sequence ID" value="CAF2068531.1"/>
    <property type="molecule type" value="Genomic_DNA"/>
</dbReference>